<sequence>MGKKNKTSLGRSLIKDRFSNHQRRKMVDNSMLHTTEMEDGYNWGRLNLQSVTEESSFQEFLSTAELAGTEFQAEKLNIKFINPKANIGLLTQEEKAKFFEEFQRNKDVMKIPRRPHWTSDITADELHEKERDSFLQWRKSLSILQEEKGLLLTPYEKNIEFWKQLWRVLERSDIVVQIVDARNPLLFWCEDLSKYVKEISEAKSNLILLNKADYLSQNQRDKWAHYFDSMGMQAAFFSATLASNENVEDIIEKKPDLVHIKEKIQELEKSVEKTADSLAKVLNNIDKFIHTKIPDISTLPGNTQNNTADGVNETNSPIMKNSSKILTRMELISYFKSLHSEQKVTSGITTVGLVGYPNVGKSSTINSLLSMKKVSVSATPGKTKHFQTLYLDDELLLCDCPGLVMPSFVYTKGEMIINGILPVDQMKDHVPPINLISSLIPRHVIEDKYGILLPVPLEGEDESRCPTAEEILNTYGFTRGFMTANGQPDNPRAARYIIKDFINGKLLYVYPPPGINDDEFHNWPPQKLSSNKIPIPREIRATKFNKMTTEELDRSFFNSNMHGVHTKGSKIGPSICGYSRPEDEKPWKEFNKHANKKKKEKLRRLYAHLDQH</sequence>
<dbReference type="PANTHER" id="PTHR45709:SF2">
    <property type="entry name" value="LARGE SUBUNIT GTPASE 1 HOMOLOG"/>
    <property type="match status" value="1"/>
</dbReference>
<dbReference type="PROSITE" id="PS51721">
    <property type="entry name" value="G_CP"/>
    <property type="match status" value="1"/>
</dbReference>
<dbReference type="SUPFAM" id="SSF52540">
    <property type="entry name" value="P-loop containing nucleoside triphosphate hydrolases"/>
    <property type="match status" value="1"/>
</dbReference>
<dbReference type="GO" id="GO:0005525">
    <property type="term" value="F:GTP binding"/>
    <property type="evidence" value="ECO:0007669"/>
    <property type="project" value="UniProtKB-KW"/>
</dbReference>
<dbReference type="EMBL" id="LJIG01022637">
    <property type="protein sequence ID" value="KRT79505.1"/>
    <property type="molecule type" value="Genomic_DNA"/>
</dbReference>
<keyword evidence="5" id="KW-0342">GTP-binding</keyword>
<accession>A0A0T6AWR5</accession>
<evidence type="ECO:0000256" key="4">
    <source>
        <dbReference type="ARBA" id="ARBA00022801"/>
    </source>
</evidence>
<keyword evidence="2" id="KW-0963">Cytoplasm</keyword>
<evidence type="ECO:0000256" key="5">
    <source>
        <dbReference type="ARBA" id="ARBA00023134"/>
    </source>
</evidence>
<name>A0A0T6AWR5_9SCAR</name>
<feature type="domain" description="CP-type G" evidence="8">
    <location>
        <begin position="162"/>
        <end position="406"/>
    </location>
</feature>
<dbReference type="InterPro" id="IPR030378">
    <property type="entry name" value="G_CP_dom"/>
</dbReference>
<keyword evidence="10" id="KW-1185">Reference proteome</keyword>
<reference evidence="9 10" key="1">
    <citation type="submission" date="2015-09" db="EMBL/GenBank/DDBJ databases">
        <title>Draft genome of the scarab beetle Oryctes borbonicus.</title>
        <authorList>
            <person name="Meyer J.M."/>
            <person name="Markov G.V."/>
            <person name="Baskaran P."/>
            <person name="Herrmann M."/>
            <person name="Sommer R.J."/>
            <person name="Roedelsperger C."/>
        </authorList>
    </citation>
    <scope>NUCLEOTIDE SEQUENCE [LARGE SCALE GENOMIC DNA]</scope>
    <source>
        <strain evidence="9">OB123</strain>
        <tissue evidence="9">Whole animal</tissue>
    </source>
</reference>
<dbReference type="InterPro" id="IPR027417">
    <property type="entry name" value="P-loop_NTPase"/>
</dbReference>
<comment type="subcellular location">
    <subcellularLocation>
        <location evidence="1">Cytoplasm</location>
    </subcellularLocation>
</comment>
<evidence type="ECO:0000259" key="8">
    <source>
        <dbReference type="PROSITE" id="PS51721"/>
    </source>
</evidence>
<keyword evidence="4" id="KW-0378">Hydrolase</keyword>
<proteinExistence type="predicted"/>
<evidence type="ECO:0000256" key="6">
    <source>
        <dbReference type="ARBA" id="ARBA00040145"/>
    </source>
</evidence>
<comment type="caution">
    <text evidence="9">The sequence shown here is derived from an EMBL/GenBank/DDBJ whole genome shotgun (WGS) entry which is preliminary data.</text>
</comment>
<dbReference type="OrthoDB" id="61815at2759"/>
<dbReference type="PANTHER" id="PTHR45709">
    <property type="entry name" value="LARGE SUBUNIT GTPASE 1 HOMOLOG-RELATED"/>
    <property type="match status" value="1"/>
</dbReference>
<dbReference type="Proteomes" id="UP000051574">
    <property type="component" value="Unassembled WGS sequence"/>
</dbReference>
<feature type="coiled-coil region" evidence="7">
    <location>
        <begin position="257"/>
        <end position="284"/>
    </location>
</feature>
<evidence type="ECO:0000313" key="9">
    <source>
        <dbReference type="EMBL" id="KRT79505.1"/>
    </source>
</evidence>
<keyword evidence="7" id="KW-0175">Coiled coil</keyword>
<dbReference type="AlphaFoldDB" id="A0A0T6AWR5"/>
<dbReference type="InterPro" id="IPR023179">
    <property type="entry name" value="GTP-bd_ortho_bundle_sf"/>
</dbReference>
<dbReference type="InterPro" id="IPR006073">
    <property type="entry name" value="GTP-bd"/>
</dbReference>
<dbReference type="Gene3D" id="1.10.1580.10">
    <property type="match status" value="1"/>
</dbReference>
<dbReference type="GO" id="GO:0003924">
    <property type="term" value="F:GTPase activity"/>
    <property type="evidence" value="ECO:0007669"/>
    <property type="project" value="InterPro"/>
</dbReference>
<dbReference type="Gene3D" id="3.40.50.300">
    <property type="entry name" value="P-loop containing nucleotide triphosphate hydrolases"/>
    <property type="match status" value="1"/>
</dbReference>
<keyword evidence="3" id="KW-0547">Nucleotide-binding</keyword>
<gene>
    <name evidence="9" type="ORF">AMK59_7396</name>
</gene>
<dbReference type="GO" id="GO:0000054">
    <property type="term" value="P:ribosomal subunit export from nucleus"/>
    <property type="evidence" value="ECO:0007669"/>
    <property type="project" value="TreeGrafter"/>
</dbReference>
<dbReference type="FunFam" id="1.10.1580.10:FF:000008">
    <property type="entry name" value="Large subunit GTPase 1"/>
    <property type="match status" value="1"/>
</dbReference>
<dbReference type="InterPro" id="IPR043358">
    <property type="entry name" value="GNL1-like"/>
</dbReference>
<organism evidence="9 10">
    <name type="scientific">Oryctes borbonicus</name>
    <dbReference type="NCBI Taxonomy" id="1629725"/>
    <lineage>
        <taxon>Eukaryota</taxon>
        <taxon>Metazoa</taxon>
        <taxon>Ecdysozoa</taxon>
        <taxon>Arthropoda</taxon>
        <taxon>Hexapoda</taxon>
        <taxon>Insecta</taxon>
        <taxon>Pterygota</taxon>
        <taxon>Neoptera</taxon>
        <taxon>Endopterygota</taxon>
        <taxon>Coleoptera</taxon>
        <taxon>Polyphaga</taxon>
        <taxon>Scarabaeiformia</taxon>
        <taxon>Scarabaeidae</taxon>
        <taxon>Dynastinae</taxon>
        <taxon>Oryctes</taxon>
    </lineage>
</organism>
<evidence type="ECO:0000256" key="3">
    <source>
        <dbReference type="ARBA" id="ARBA00022741"/>
    </source>
</evidence>
<evidence type="ECO:0000256" key="1">
    <source>
        <dbReference type="ARBA" id="ARBA00004496"/>
    </source>
</evidence>
<dbReference type="GO" id="GO:0005829">
    <property type="term" value="C:cytosol"/>
    <property type="evidence" value="ECO:0007669"/>
    <property type="project" value="TreeGrafter"/>
</dbReference>
<protein>
    <recommendedName>
        <fullName evidence="6">Large subunit GTPase 1 homolog</fullName>
    </recommendedName>
</protein>
<evidence type="ECO:0000256" key="2">
    <source>
        <dbReference type="ARBA" id="ARBA00022490"/>
    </source>
</evidence>
<dbReference type="CDD" id="cd01857">
    <property type="entry name" value="HSR1_MMR1"/>
    <property type="match status" value="1"/>
</dbReference>
<evidence type="ECO:0000256" key="7">
    <source>
        <dbReference type="SAM" id="Coils"/>
    </source>
</evidence>
<evidence type="ECO:0000313" key="10">
    <source>
        <dbReference type="Proteomes" id="UP000051574"/>
    </source>
</evidence>
<dbReference type="Pfam" id="PF01926">
    <property type="entry name" value="MMR_HSR1"/>
    <property type="match status" value="1"/>
</dbReference>